<dbReference type="AlphaFoldDB" id="A0A377D865"/>
<reference evidence="1 2" key="1">
    <citation type="submission" date="2018-06" db="EMBL/GenBank/DDBJ databases">
        <authorList>
            <consortium name="Pathogen Informatics"/>
            <person name="Doyle S."/>
        </authorList>
    </citation>
    <scope>NUCLEOTIDE SEQUENCE [LARGE SCALE GENOMIC DNA]</scope>
    <source>
        <strain evidence="1 2">NCTC7922</strain>
    </source>
</reference>
<accession>A0A377D865</accession>
<organism evidence="1 2">
    <name type="scientific">Escherichia coli</name>
    <dbReference type="NCBI Taxonomy" id="562"/>
    <lineage>
        <taxon>Bacteria</taxon>
        <taxon>Pseudomonadati</taxon>
        <taxon>Pseudomonadota</taxon>
        <taxon>Gammaproteobacteria</taxon>
        <taxon>Enterobacterales</taxon>
        <taxon>Enterobacteriaceae</taxon>
        <taxon>Escherichia</taxon>
    </lineage>
</organism>
<dbReference type="EMBL" id="UGFC01000006">
    <property type="protein sequence ID" value="STM17264.1"/>
    <property type="molecule type" value="Genomic_DNA"/>
</dbReference>
<sequence length="255" mass="28516">MLNNPYLTFGVTYNGVDYEGTNEKIDTHACLDKYEQYYNGYYHDPVCNGSTLQKNVTFNAHFRVYVKFKSRPAGDQTVNFGTVNVLQFDGEGGANMAPNAKNLRYAITGLDNISFLDCSVDVRISPESQIVNFGQIAANSIATFPPKAAFSVSTIKDIASDCTEQFDVATSFFTSDTLYDNTHLEIGNGLLMRITDQKTQEDIEFNQFKLFSTYIPGQSAAMATRDYQAELTQKPGEPLVYGPFQKDLIVKINYH</sequence>
<evidence type="ECO:0000313" key="1">
    <source>
        <dbReference type="EMBL" id="STM17264.1"/>
    </source>
</evidence>
<dbReference type="Proteomes" id="UP000254174">
    <property type="component" value="Unassembled WGS sequence"/>
</dbReference>
<protein>
    <submittedName>
        <fullName evidence="1">Putative fimbrial adhesin</fullName>
    </submittedName>
</protein>
<gene>
    <name evidence="1" type="ORF">NCTC7922_03707</name>
</gene>
<name>A0A377D865_ECOLX</name>
<proteinExistence type="predicted"/>
<evidence type="ECO:0000313" key="2">
    <source>
        <dbReference type="Proteomes" id="UP000254174"/>
    </source>
</evidence>